<dbReference type="RefSeq" id="WP_378796370.1">
    <property type="nucleotide sequence ID" value="NZ_JBHUER010000001.1"/>
</dbReference>
<evidence type="ECO:0000313" key="2">
    <source>
        <dbReference type="Proteomes" id="UP001597308"/>
    </source>
</evidence>
<name>A0ABW4K0U3_9HYPH</name>
<keyword evidence="2" id="KW-1185">Reference proteome</keyword>
<organism evidence="1 2">
    <name type="scientific">Methylopila henanensis</name>
    <dbReference type="NCBI Taxonomy" id="873516"/>
    <lineage>
        <taxon>Bacteria</taxon>
        <taxon>Pseudomonadati</taxon>
        <taxon>Pseudomonadota</taxon>
        <taxon>Alphaproteobacteria</taxon>
        <taxon>Hyphomicrobiales</taxon>
        <taxon>Methylopilaceae</taxon>
        <taxon>Methylopila</taxon>
    </lineage>
</organism>
<proteinExistence type="predicted"/>
<evidence type="ECO:0008006" key="3">
    <source>
        <dbReference type="Google" id="ProtNLM"/>
    </source>
</evidence>
<gene>
    <name evidence="1" type="ORF">ACFSCV_01685</name>
</gene>
<dbReference type="Proteomes" id="UP001597308">
    <property type="component" value="Unassembled WGS sequence"/>
</dbReference>
<reference evidence="2" key="1">
    <citation type="journal article" date="2019" name="Int. J. Syst. Evol. Microbiol.">
        <title>The Global Catalogue of Microorganisms (GCM) 10K type strain sequencing project: providing services to taxonomists for standard genome sequencing and annotation.</title>
        <authorList>
            <consortium name="The Broad Institute Genomics Platform"/>
            <consortium name="The Broad Institute Genome Sequencing Center for Infectious Disease"/>
            <person name="Wu L."/>
            <person name="Ma J."/>
        </authorList>
    </citation>
    <scope>NUCLEOTIDE SEQUENCE [LARGE SCALE GENOMIC DNA]</scope>
    <source>
        <strain evidence="2">KCTC 23707</strain>
    </source>
</reference>
<accession>A0ABW4K0U3</accession>
<sequence length="102" mass="11167">MTNNQDKPLGEILTLAEAAAKLKIGTRALIAAAGRAKRGSRFGREWRFTEADLAAIMEAMRVEPSRHHGSLPSLSTSDASAKLQALATARLQKRLESRRRRG</sequence>
<protein>
    <recommendedName>
        <fullName evidence="3">DNA-binding protein</fullName>
    </recommendedName>
</protein>
<evidence type="ECO:0000313" key="1">
    <source>
        <dbReference type="EMBL" id="MFD1701705.1"/>
    </source>
</evidence>
<dbReference type="EMBL" id="JBHUER010000001">
    <property type="protein sequence ID" value="MFD1701705.1"/>
    <property type="molecule type" value="Genomic_DNA"/>
</dbReference>
<comment type="caution">
    <text evidence="1">The sequence shown here is derived from an EMBL/GenBank/DDBJ whole genome shotgun (WGS) entry which is preliminary data.</text>
</comment>